<evidence type="ECO:0000256" key="4">
    <source>
        <dbReference type="ARBA" id="ARBA00011738"/>
    </source>
</evidence>
<reference evidence="16" key="1">
    <citation type="submission" date="2021-06" db="EMBL/GenBank/DDBJ databases">
        <authorList>
            <person name="Kallberg Y."/>
            <person name="Tangrot J."/>
            <person name="Rosling A."/>
        </authorList>
    </citation>
    <scope>NUCLEOTIDE SEQUENCE</scope>
    <source>
        <strain evidence="16">IN212</strain>
    </source>
</reference>
<evidence type="ECO:0000256" key="9">
    <source>
        <dbReference type="ARBA" id="ARBA00022679"/>
    </source>
</evidence>
<keyword evidence="11" id="KW-0819">tRNA processing</keyword>
<dbReference type="GO" id="GO:0005829">
    <property type="term" value="C:cytosol"/>
    <property type="evidence" value="ECO:0007669"/>
    <property type="project" value="TreeGrafter"/>
</dbReference>
<dbReference type="PANTHER" id="PTHR46417:SF1">
    <property type="entry name" value="TRNA (GUANINE-N(1)-)-METHYLTRANSFERASE"/>
    <property type="match status" value="1"/>
</dbReference>
<keyword evidence="8" id="KW-0489">Methyltransferase</keyword>
<evidence type="ECO:0000256" key="2">
    <source>
        <dbReference type="ARBA" id="ARBA00004496"/>
    </source>
</evidence>
<evidence type="ECO:0000256" key="7">
    <source>
        <dbReference type="ARBA" id="ARBA00022490"/>
    </source>
</evidence>
<dbReference type="InterPro" id="IPR029026">
    <property type="entry name" value="tRNA_m1G_MTases_N"/>
</dbReference>
<evidence type="ECO:0000256" key="14">
    <source>
        <dbReference type="ARBA" id="ARBA00047783"/>
    </source>
</evidence>
<dbReference type="InterPro" id="IPR029028">
    <property type="entry name" value="Alpha/beta_knot_MTases"/>
</dbReference>
<evidence type="ECO:0000256" key="5">
    <source>
        <dbReference type="ARBA" id="ARBA00012807"/>
    </source>
</evidence>
<comment type="caution">
    <text evidence="16">The sequence shown here is derived from an EMBL/GenBank/DDBJ whole genome shotgun (WGS) entry which is preliminary data.</text>
</comment>
<comment type="function">
    <text evidence="1">Specifically methylates guanosine-37 in various tRNAs.</text>
</comment>
<evidence type="ECO:0000256" key="10">
    <source>
        <dbReference type="ARBA" id="ARBA00022691"/>
    </source>
</evidence>
<dbReference type="OrthoDB" id="2384124at2759"/>
<gene>
    <name evidence="16" type="ORF">RFULGI_LOCUS1111</name>
</gene>
<accession>A0A9N8W3N0</accession>
<evidence type="ECO:0000256" key="13">
    <source>
        <dbReference type="ARBA" id="ARBA00033392"/>
    </source>
</evidence>
<dbReference type="GO" id="GO:0052906">
    <property type="term" value="F:tRNA (guanine(37)-N1)-methyltransferase activity"/>
    <property type="evidence" value="ECO:0007669"/>
    <property type="project" value="UniProtKB-EC"/>
</dbReference>
<dbReference type="AlphaFoldDB" id="A0A9N8W3N0"/>
<dbReference type="InterPro" id="IPR016009">
    <property type="entry name" value="tRNA_MeTrfase_TRMD/TRM10"/>
</dbReference>
<keyword evidence="17" id="KW-1185">Reference proteome</keyword>
<dbReference type="Proteomes" id="UP000789396">
    <property type="component" value="Unassembled WGS sequence"/>
</dbReference>
<keyword evidence="10" id="KW-0949">S-adenosyl-L-methionine</keyword>
<dbReference type="PANTHER" id="PTHR46417">
    <property type="entry name" value="TRNA (GUANINE-N(1)-)-METHYLTRANSFERASE"/>
    <property type="match status" value="1"/>
</dbReference>
<dbReference type="Gene3D" id="3.40.1280.10">
    <property type="match status" value="2"/>
</dbReference>
<keyword evidence="9" id="KW-0808">Transferase</keyword>
<dbReference type="Pfam" id="PF01746">
    <property type="entry name" value="tRNA_m1G_MT"/>
    <property type="match status" value="1"/>
</dbReference>
<comment type="similarity">
    <text evidence="3">Belongs to the RNA methyltransferase TrmD family.</text>
</comment>
<dbReference type="EC" id="2.1.1.228" evidence="5"/>
<evidence type="ECO:0000259" key="15">
    <source>
        <dbReference type="Pfam" id="PF01746"/>
    </source>
</evidence>
<organism evidence="16 17">
    <name type="scientific">Racocetra fulgida</name>
    <dbReference type="NCBI Taxonomy" id="60492"/>
    <lineage>
        <taxon>Eukaryota</taxon>
        <taxon>Fungi</taxon>
        <taxon>Fungi incertae sedis</taxon>
        <taxon>Mucoromycota</taxon>
        <taxon>Glomeromycotina</taxon>
        <taxon>Glomeromycetes</taxon>
        <taxon>Diversisporales</taxon>
        <taxon>Gigasporaceae</taxon>
        <taxon>Racocetra</taxon>
    </lineage>
</organism>
<feature type="non-terminal residue" evidence="16">
    <location>
        <position position="163"/>
    </location>
</feature>
<name>A0A9N8W3N0_9GLOM</name>
<feature type="domain" description="tRNA methyltransferase TRMD/TRM10-type" evidence="15">
    <location>
        <begin position="4"/>
        <end position="96"/>
    </location>
</feature>
<proteinExistence type="inferred from homology"/>
<dbReference type="InterPro" id="IPR023148">
    <property type="entry name" value="tRNA_m1G_MeTrfase_C_sf"/>
</dbReference>
<comment type="subunit">
    <text evidence="4">Homodimer.</text>
</comment>
<sequence length="163" mass="18341">MINFIYLTLFPQYFHNYFQISLAKKIRERKLLDYQVYNLRDFAVKGQVDDYPYGGGAGMVLKIEPLVAALAAIQEAYPESYLILLSPQGRTFTQTEQISIGDFITMGGEIPALAITDALIRAIPGAIQTESYQQETFQNSQLDFATYTRPEEFAGLKVPAVLL</sequence>
<evidence type="ECO:0000256" key="1">
    <source>
        <dbReference type="ARBA" id="ARBA00002634"/>
    </source>
</evidence>
<evidence type="ECO:0000313" key="17">
    <source>
        <dbReference type="Proteomes" id="UP000789396"/>
    </source>
</evidence>
<evidence type="ECO:0000313" key="16">
    <source>
        <dbReference type="EMBL" id="CAG8470866.1"/>
    </source>
</evidence>
<comment type="subcellular location">
    <subcellularLocation>
        <location evidence="2">Cytoplasm</location>
    </subcellularLocation>
</comment>
<dbReference type="InterPro" id="IPR002649">
    <property type="entry name" value="tRNA_m1G_MeTrfase_TrmD"/>
</dbReference>
<comment type="catalytic activity">
    <reaction evidence="14">
        <text>guanosine(37) in tRNA + S-adenosyl-L-methionine = N(1)-methylguanosine(37) in tRNA + S-adenosyl-L-homocysteine + H(+)</text>
        <dbReference type="Rhea" id="RHEA:36899"/>
        <dbReference type="Rhea" id="RHEA-COMP:10145"/>
        <dbReference type="Rhea" id="RHEA-COMP:10147"/>
        <dbReference type="ChEBI" id="CHEBI:15378"/>
        <dbReference type="ChEBI" id="CHEBI:57856"/>
        <dbReference type="ChEBI" id="CHEBI:59789"/>
        <dbReference type="ChEBI" id="CHEBI:73542"/>
        <dbReference type="ChEBI" id="CHEBI:74269"/>
        <dbReference type="EC" id="2.1.1.228"/>
    </reaction>
</comment>
<keyword evidence="7" id="KW-0963">Cytoplasm</keyword>
<protein>
    <recommendedName>
        <fullName evidence="6">tRNA (guanine-N(1)-)-methyltransferase</fullName>
        <ecNumber evidence="5">2.1.1.228</ecNumber>
    </recommendedName>
    <alternativeName>
        <fullName evidence="12">M1G-methyltransferase</fullName>
    </alternativeName>
    <alternativeName>
        <fullName evidence="13">tRNA [GM37] methyltransferase</fullName>
    </alternativeName>
</protein>
<evidence type="ECO:0000256" key="11">
    <source>
        <dbReference type="ARBA" id="ARBA00022694"/>
    </source>
</evidence>
<evidence type="ECO:0000256" key="8">
    <source>
        <dbReference type="ARBA" id="ARBA00022603"/>
    </source>
</evidence>
<dbReference type="EMBL" id="CAJVPZ010000608">
    <property type="protein sequence ID" value="CAG8470866.1"/>
    <property type="molecule type" value="Genomic_DNA"/>
</dbReference>
<dbReference type="Gene3D" id="1.10.1270.20">
    <property type="entry name" value="tRNA(m1g37)methyltransferase, domain 2"/>
    <property type="match status" value="1"/>
</dbReference>
<evidence type="ECO:0000256" key="3">
    <source>
        <dbReference type="ARBA" id="ARBA00007630"/>
    </source>
</evidence>
<dbReference type="SUPFAM" id="SSF75217">
    <property type="entry name" value="alpha/beta knot"/>
    <property type="match status" value="1"/>
</dbReference>
<evidence type="ECO:0000256" key="12">
    <source>
        <dbReference type="ARBA" id="ARBA00029736"/>
    </source>
</evidence>
<evidence type="ECO:0000256" key="6">
    <source>
        <dbReference type="ARBA" id="ARBA00014679"/>
    </source>
</evidence>
<dbReference type="GO" id="GO:0002939">
    <property type="term" value="P:tRNA N1-guanine methylation"/>
    <property type="evidence" value="ECO:0007669"/>
    <property type="project" value="TreeGrafter"/>
</dbReference>